<keyword evidence="3" id="KW-1185">Reference proteome</keyword>
<proteinExistence type="predicted"/>
<reference evidence="2" key="1">
    <citation type="submission" date="2020-01" db="EMBL/GenBank/DDBJ databases">
        <authorList>
            <consortium name="DOE Joint Genome Institute"/>
            <person name="Haridas S."/>
            <person name="Albert R."/>
            <person name="Binder M."/>
            <person name="Bloem J."/>
            <person name="Labutti K."/>
            <person name="Salamov A."/>
            <person name="Andreopoulos B."/>
            <person name="Baker S.E."/>
            <person name="Barry K."/>
            <person name="Bills G."/>
            <person name="Bluhm B.H."/>
            <person name="Cannon C."/>
            <person name="Castanera R."/>
            <person name="Culley D.E."/>
            <person name="Daum C."/>
            <person name="Ezra D."/>
            <person name="Gonzalez J.B."/>
            <person name="Henrissat B."/>
            <person name="Kuo A."/>
            <person name="Liang C."/>
            <person name="Lipzen A."/>
            <person name="Lutzoni F."/>
            <person name="Magnuson J."/>
            <person name="Mondo S."/>
            <person name="Nolan M."/>
            <person name="Ohm R."/>
            <person name="Pangilinan J."/>
            <person name="Park H.-J."/>
            <person name="Ramirez L."/>
            <person name="Alfaro M."/>
            <person name="Sun H."/>
            <person name="Tritt A."/>
            <person name="Yoshinaga Y."/>
            <person name="Zwiers L.-H."/>
            <person name="Turgeon B.G."/>
            <person name="Goodwin S.B."/>
            <person name="Spatafora J.W."/>
            <person name="Crous P.W."/>
            <person name="Grigoriev I.V."/>
        </authorList>
    </citation>
    <scope>NUCLEOTIDE SEQUENCE</scope>
    <source>
        <strain evidence="2">P77</strain>
    </source>
</reference>
<feature type="compositionally biased region" description="Acidic residues" evidence="1">
    <location>
        <begin position="781"/>
        <end position="796"/>
    </location>
</feature>
<gene>
    <name evidence="2" type="ORF">BDW02DRAFT_606538</name>
</gene>
<feature type="compositionally biased region" description="Basic residues" evidence="1">
    <location>
        <begin position="824"/>
        <end position="833"/>
    </location>
</feature>
<protein>
    <submittedName>
        <fullName evidence="2">Uncharacterized protein</fullName>
    </submittedName>
</protein>
<feature type="region of interest" description="Disordered" evidence="1">
    <location>
        <begin position="809"/>
        <end position="833"/>
    </location>
</feature>
<evidence type="ECO:0000256" key="1">
    <source>
        <dbReference type="SAM" id="MobiDB-lite"/>
    </source>
</evidence>
<dbReference type="InterPro" id="IPR027417">
    <property type="entry name" value="P-loop_NTPase"/>
</dbReference>
<evidence type="ECO:0000313" key="2">
    <source>
        <dbReference type="EMBL" id="KAF1831454.1"/>
    </source>
</evidence>
<dbReference type="PANTHER" id="PTHR36681:SF3">
    <property type="entry name" value="NUCLEAR GTPASE, GERMINAL CENTER-ASSOCIATED, TANDEM DUPLICATE 3"/>
    <property type="match status" value="1"/>
</dbReference>
<dbReference type="SUPFAM" id="SSF52540">
    <property type="entry name" value="P-loop containing nucleoside triphosphate hydrolases"/>
    <property type="match status" value="1"/>
</dbReference>
<dbReference type="Gene3D" id="3.40.50.300">
    <property type="entry name" value="P-loop containing nucleotide triphosphate hydrolases"/>
    <property type="match status" value="1"/>
</dbReference>
<dbReference type="Proteomes" id="UP000800040">
    <property type="component" value="Unassembled WGS sequence"/>
</dbReference>
<name>A0A6A5KAI5_9PLEO</name>
<evidence type="ECO:0000313" key="3">
    <source>
        <dbReference type="Proteomes" id="UP000800040"/>
    </source>
</evidence>
<dbReference type="AlphaFoldDB" id="A0A6A5KAI5"/>
<organism evidence="2 3">
    <name type="scientific">Decorospora gaudefroyi</name>
    <dbReference type="NCBI Taxonomy" id="184978"/>
    <lineage>
        <taxon>Eukaryota</taxon>
        <taxon>Fungi</taxon>
        <taxon>Dikarya</taxon>
        <taxon>Ascomycota</taxon>
        <taxon>Pezizomycotina</taxon>
        <taxon>Dothideomycetes</taxon>
        <taxon>Pleosporomycetidae</taxon>
        <taxon>Pleosporales</taxon>
        <taxon>Pleosporineae</taxon>
        <taxon>Pleosporaceae</taxon>
        <taxon>Decorospora</taxon>
    </lineage>
</organism>
<dbReference type="OrthoDB" id="3598281at2759"/>
<sequence>MPSQALLSFDEFRAQAKRFKPVPKYNVATESKDPRPWWDLDLDAFHANLKEITRIVTSCTKGATGLDRELDHVMKTATTLEQVERTSAVKVALIGAQGAGKSLLINALFDCTGLSLTGAKGFACTSAIQDEIDRKQKKTAEDFFDTIFGSREEFLNAWSSNPVNTSESKSLCQLKCKEAMQTHDMNSQGIAMFSRNTPQELLEDNKPFLSNVEDQVCLWPIVDCVTIRLNHPLLHQGLEIIDLPGSGDINMSRARHADAIKDTVDMEIVLGDTVRIGTDEMVISTARAGVINHGVSKVKVVATKIDVISDDQLAQCVGAVYDEINLLMQKADEDAATAEDEDDATKQMQINRCKLYLGRFKKSHMIKERAALISEKLGTTLSQDGPVDILHTSTSDYMTWIKTDKISFERQPALSPEDIGVPTIRRFLFNLPASQNLRDHVIHINTTVPAFVEKMKRVVTQSDRDAGFRTIADALDDLRGRYLGDLMKALNRIYAVESKTSIDKIEKDSNAYKEASRARIRNRWPTLKHAAFTRLLKSRGTVPVGTSKAKGLKKNVNWDLELAIIMKPGFLKWYATQTAFLKKLKEALLPWLDTLYHDRVALMNESAANLITVEKAKLKLAPLQHRMKSKVIAMMDEMMAEEKRLLHRATMEDERENNIVSAVTDEIYDDVFAATPELRTTFKKERLDAHFLSPEAHFVDRFITLFKNQLEEKMTGLIEKHLGRLNAMLEEFSKLMRDHAPVDYAISPTGERVREELEKDIGYIEDKAETLRGLLPKTPKDEDDASTNTDDYLEDSGDQVKDLNYFLDKVSKSKRKPDHATRGPAKRIKHEDV</sequence>
<accession>A0A6A5KAI5</accession>
<dbReference type="EMBL" id="ML975363">
    <property type="protein sequence ID" value="KAF1831454.1"/>
    <property type="molecule type" value="Genomic_DNA"/>
</dbReference>
<dbReference type="PANTHER" id="PTHR36681">
    <property type="entry name" value="NUCLEAR GTPASE, GERMINAL CENTER-ASSOCIATED, TANDEM DUPLICATE 3"/>
    <property type="match status" value="1"/>
</dbReference>
<feature type="region of interest" description="Disordered" evidence="1">
    <location>
        <begin position="772"/>
        <end position="796"/>
    </location>
</feature>